<evidence type="ECO:0000256" key="9">
    <source>
        <dbReference type="ARBA" id="ARBA00022833"/>
    </source>
</evidence>
<evidence type="ECO:0000256" key="13">
    <source>
        <dbReference type="SAM" id="MobiDB-lite"/>
    </source>
</evidence>
<sequence length="475" mass="54087">IFNHVLLLKMKIAIEGCCHGKLDLIYDKLLKLQEREGIKIDLLLCCGDFQAIRDQDDLNCMAVPDKYKEIGSFHKYYSGKEKAPILTIFIGGNHEASNYLRELGYGGWVAPNIYYIGYCGVVLYGGVRIAGLSGIYNYHNYNKGHFEVPPFSRDTLRSVYHVRASDLYRMKNLKNQIDIMMSHDWPCGIHRHGNEEKLFQMKPFFKEEADRDQLGCPPAMELLNILKPCYWFSAHLHCKFSAVYHHGNGLITKFLALDKCLPHRGYIQVIDVPSLSSEPPVLKYDLEWLSILKGTESLMHYTSRMWNEPDPEHEVPLPSLPEIEKSFDNDLTIPLLTIGDFSKEATRIAGENPQSRLFCQRLGIDNPWKLKPSPGREDERKGSGLAITPLSLPPPIHNPVPYNPDEIFIDDIDDDDDDDDDDDKRLKLEEPELSSATPTANVTVDNNKDDVATSDGGNNFQDDNKEKEEAEVMQE</sequence>
<dbReference type="SMART" id="SM01124">
    <property type="entry name" value="DBR1"/>
    <property type="match status" value="1"/>
</dbReference>
<evidence type="ECO:0000259" key="14">
    <source>
        <dbReference type="SMART" id="SM01124"/>
    </source>
</evidence>
<evidence type="ECO:0000256" key="10">
    <source>
        <dbReference type="ARBA" id="ARBA00023004"/>
    </source>
</evidence>
<evidence type="ECO:0000256" key="1">
    <source>
        <dbReference type="ARBA" id="ARBA00001936"/>
    </source>
</evidence>
<name>A0A1X7VFY7_AMPQE</name>
<feature type="domain" description="Lariat debranching enzyme C-terminal" evidence="14">
    <location>
        <begin position="244"/>
        <end position="368"/>
    </location>
</feature>
<evidence type="ECO:0000256" key="12">
    <source>
        <dbReference type="ARBA" id="ARBA00023242"/>
    </source>
</evidence>
<keyword evidence="10" id="KW-0408">Iron</keyword>
<dbReference type="PANTHER" id="PTHR12849">
    <property type="entry name" value="RNA LARIAT DEBRANCHING ENZYME"/>
    <property type="match status" value="1"/>
</dbReference>
<keyword evidence="8" id="KW-0378">Hydrolase</keyword>
<proteinExistence type="inferred from homology"/>
<dbReference type="InterPro" id="IPR007708">
    <property type="entry name" value="DBR1_C"/>
</dbReference>
<keyword evidence="11" id="KW-0464">Manganese</keyword>
<dbReference type="CDD" id="cd00844">
    <property type="entry name" value="MPP_Dbr1_N"/>
    <property type="match status" value="1"/>
</dbReference>
<keyword evidence="7" id="KW-0479">Metal-binding</keyword>
<dbReference type="Gene3D" id="3.60.21.10">
    <property type="match status" value="1"/>
</dbReference>
<evidence type="ECO:0000256" key="4">
    <source>
        <dbReference type="ARBA" id="ARBA00004123"/>
    </source>
</evidence>
<comment type="similarity">
    <text evidence="5">Belongs to the lariat debranching enzyme family.</text>
</comment>
<feature type="region of interest" description="Disordered" evidence="13">
    <location>
        <begin position="368"/>
        <end position="475"/>
    </location>
</feature>
<dbReference type="OrthoDB" id="407609at2759"/>
<dbReference type="AlphaFoldDB" id="A0A1X7VFY7"/>
<dbReference type="InterPro" id="IPR041816">
    <property type="entry name" value="Dbr1_N"/>
</dbReference>
<evidence type="ECO:0000313" key="15">
    <source>
        <dbReference type="EnsemblMetazoa" id="Aqu2.1.38669_001"/>
    </source>
</evidence>
<protein>
    <recommendedName>
        <fullName evidence="14">Lariat debranching enzyme C-terminal domain-containing protein</fullName>
    </recommendedName>
</protein>
<dbReference type="GO" id="GO:0005634">
    <property type="term" value="C:nucleus"/>
    <property type="evidence" value="ECO:0007669"/>
    <property type="project" value="UniProtKB-SubCell"/>
</dbReference>
<dbReference type="InterPro" id="IPR029052">
    <property type="entry name" value="Metallo-depent_PP-like"/>
</dbReference>
<keyword evidence="12" id="KW-0539">Nucleus</keyword>
<feature type="compositionally biased region" description="Polar residues" evidence="13">
    <location>
        <begin position="434"/>
        <end position="445"/>
    </location>
</feature>
<dbReference type="FunCoup" id="A0A1X7VFY7">
    <property type="interactions" value="353"/>
</dbReference>
<evidence type="ECO:0000256" key="5">
    <source>
        <dbReference type="ARBA" id="ARBA00006045"/>
    </source>
</evidence>
<evidence type="ECO:0000256" key="7">
    <source>
        <dbReference type="ARBA" id="ARBA00022723"/>
    </source>
</evidence>
<feature type="compositionally biased region" description="Pro residues" evidence="13">
    <location>
        <begin position="391"/>
        <end position="402"/>
    </location>
</feature>
<reference evidence="15" key="1">
    <citation type="submission" date="2017-05" db="UniProtKB">
        <authorList>
            <consortium name="EnsemblMetazoa"/>
        </authorList>
    </citation>
    <scope>IDENTIFICATION</scope>
</reference>
<dbReference type="STRING" id="400682.A0A1X7VFY7"/>
<feature type="compositionally biased region" description="Acidic residues" evidence="13">
    <location>
        <begin position="407"/>
        <end position="422"/>
    </location>
</feature>
<evidence type="ECO:0000256" key="11">
    <source>
        <dbReference type="ARBA" id="ARBA00023211"/>
    </source>
</evidence>
<dbReference type="Pfam" id="PF00149">
    <property type="entry name" value="Metallophos"/>
    <property type="match status" value="1"/>
</dbReference>
<evidence type="ECO:0000256" key="3">
    <source>
        <dbReference type="ARBA" id="ARBA00001954"/>
    </source>
</evidence>
<comment type="subcellular location">
    <subcellularLocation>
        <location evidence="4">Nucleus</location>
    </subcellularLocation>
</comment>
<dbReference type="EnsemblMetazoa" id="Aqu2.1.38669_001">
    <property type="protein sequence ID" value="Aqu2.1.38669_001"/>
    <property type="gene ID" value="Aqu2.1.38669"/>
</dbReference>
<dbReference type="GO" id="GO:0008419">
    <property type="term" value="F:RNA lariat debranching enzyme activity"/>
    <property type="evidence" value="ECO:0007669"/>
    <property type="project" value="TreeGrafter"/>
</dbReference>
<dbReference type="eggNOG" id="KOG2863">
    <property type="taxonomic scope" value="Eukaryota"/>
</dbReference>
<dbReference type="SUPFAM" id="SSF56300">
    <property type="entry name" value="Metallo-dependent phosphatases"/>
    <property type="match status" value="1"/>
</dbReference>
<dbReference type="PANTHER" id="PTHR12849:SF0">
    <property type="entry name" value="LARIAT DEBRANCHING ENZYME"/>
    <property type="match status" value="1"/>
</dbReference>
<comment type="cofactor">
    <cofactor evidence="3">
        <name>Fe(2+)</name>
        <dbReference type="ChEBI" id="CHEBI:29033"/>
    </cofactor>
</comment>
<comment type="cofactor">
    <cofactor evidence="1">
        <name>Mn(2+)</name>
        <dbReference type="ChEBI" id="CHEBI:29035"/>
    </cofactor>
</comment>
<dbReference type="FunFam" id="3.60.21.10:FF:000035">
    <property type="entry name" value="Lariat debranching enzyme"/>
    <property type="match status" value="1"/>
</dbReference>
<evidence type="ECO:0000256" key="8">
    <source>
        <dbReference type="ARBA" id="ARBA00022801"/>
    </source>
</evidence>
<dbReference type="Pfam" id="PF05011">
    <property type="entry name" value="DBR1"/>
    <property type="match status" value="1"/>
</dbReference>
<dbReference type="InterPro" id="IPR004843">
    <property type="entry name" value="Calcineurin-like_PHP"/>
</dbReference>
<dbReference type="GO" id="GO:0000398">
    <property type="term" value="P:mRNA splicing, via spliceosome"/>
    <property type="evidence" value="ECO:0007669"/>
    <property type="project" value="TreeGrafter"/>
</dbReference>
<accession>A0A1X7VFY7</accession>
<dbReference type="InParanoid" id="A0A1X7VFY7"/>
<dbReference type="GO" id="GO:0046872">
    <property type="term" value="F:metal ion binding"/>
    <property type="evidence" value="ECO:0007669"/>
    <property type="project" value="UniProtKB-KW"/>
</dbReference>
<evidence type="ECO:0000256" key="2">
    <source>
        <dbReference type="ARBA" id="ARBA00001947"/>
    </source>
</evidence>
<comment type="cofactor">
    <cofactor evidence="2">
        <name>Zn(2+)</name>
        <dbReference type="ChEBI" id="CHEBI:29105"/>
    </cofactor>
</comment>
<evidence type="ECO:0000256" key="6">
    <source>
        <dbReference type="ARBA" id="ARBA00022664"/>
    </source>
</evidence>
<keyword evidence="6" id="KW-0507">mRNA processing</keyword>
<keyword evidence="9" id="KW-0862">Zinc</keyword>
<feature type="compositionally biased region" description="Basic and acidic residues" evidence="13">
    <location>
        <begin position="462"/>
        <end position="475"/>
    </location>
</feature>
<organism evidence="15">
    <name type="scientific">Amphimedon queenslandica</name>
    <name type="common">Sponge</name>
    <dbReference type="NCBI Taxonomy" id="400682"/>
    <lineage>
        <taxon>Eukaryota</taxon>
        <taxon>Metazoa</taxon>
        <taxon>Porifera</taxon>
        <taxon>Demospongiae</taxon>
        <taxon>Heteroscleromorpha</taxon>
        <taxon>Haplosclerida</taxon>
        <taxon>Niphatidae</taxon>
        <taxon>Amphimedon</taxon>
    </lineage>
</organism>